<dbReference type="PANTHER" id="PTHR35279">
    <property type="match status" value="1"/>
</dbReference>
<dbReference type="InterPro" id="IPR023296">
    <property type="entry name" value="Glyco_hydro_beta-prop_sf"/>
</dbReference>
<accession>A0AAD7P615</accession>
<dbReference type="AlphaFoldDB" id="A0AAD7P615"/>
<dbReference type="GO" id="GO:0016787">
    <property type="term" value="F:hydrolase activity"/>
    <property type="evidence" value="ECO:0007669"/>
    <property type="project" value="UniProtKB-KW"/>
</dbReference>
<dbReference type="Gene3D" id="2.115.10.20">
    <property type="entry name" value="Glycosyl hydrolase domain, family 43"/>
    <property type="match status" value="1"/>
</dbReference>
<dbReference type="EMBL" id="JARAOO010000014">
    <property type="protein sequence ID" value="KAJ7943436.1"/>
    <property type="molecule type" value="Genomic_DNA"/>
</dbReference>
<protein>
    <submittedName>
        <fullName evidence="1">Glycosyl hydrolase, five-bladed beta-propellor domain containing protein</fullName>
    </submittedName>
</protein>
<evidence type="ECO:0000313" key="1">
    <source>
        <dbReference type="EMBL" id="KAJ7943436.1"/>
    </source>
</evidence>
<dbReference type="SUPFAM" id="SSF75005">
    <property type="entry name" value="Arabinanase/levansucrase/invertase"/>
    <property type="match status" value="1"/>
</dbReference>
<name>A0AAD7P615_QUISA</name>
<comment type="caution">
    <text evidence="1">The sequence shown here is derived from an EMBL/GenBank/DDBJ whole genome shotgun (WGS) entry which is preliminary data.</text>
</comment>
<dbReference type="PANTHER" id="PTHR35279:SF1">
    <property type="entry name" value="ARABINANASE_LEVANSUCRASE_INVERTASE"/>
    <property type="match status" value="1"/>
</dbReference>
<proteinExistence type="predicted"/>
<dbReference type="KEGG" id="qsa:O6P43_032985"/>
<evidence type="ECO:0000313" key="2">
    <source>
        <dbReference type="Proteomes" id="UP001163823"/>
    </source>
</evidence>
<sequence>MTRINWWVFDTHIIRPSEVVIRSSGKIRASSAVYWLHYTGYSSENEKAEFSDNSLEFSLENPERYFIDKVNDANGGIGKVFKSLLGLAISQDRRYWAKIEREHHSGALFDVRSEREWDSLFISAPHVVFHSNGDLRMYYHSFDVEK</sequence>
<keyword evidence="2" id="KW-1185">Reference proteome</keyword>
<dbReference type="Proteomes" id="UP001163823">
    <property type="component" value="Chromosome 14"/>
</dbReference>
<gene>
    <name evidence="1" type="ORF">O6P43_032985</name>
</gene>
<reference evidence="1" key="1">
    <citation type="journal article" date="2023" name="Science">
        <title>Elucidation of the pathway for biosynthesis of saponin adjuvants from the soapbark tree.</title>
        <authorList>
            <person name="Reed J."/>
            <person name="Orme A."/>
            <person name="El-Demerdash A."/>
            <person name="Owen C."/>
            <person name="Martin L.B.B."/>
            <person name="Misra R.C."/>
            <person name="Kikuchi S."/>
            <person name="Rejzek M."/>
            <person name="Martin A.C."/>
            <person name="Harkess A."/>
            <person name="Leebens-Mack J."/>
            <person name="Louveau T."/>
            <person name="Stephenson M.J."/>
            <person name="Osbourn A."/>
        </authorList>
    </citation>
    <scope>NUCLEOTIDE SEQUENCE</scope>
    <source>
        <strain evidence="1">S10</strain>
    </source>
</reference>
<organism evidence="1 2">
    <name type="scientific">Quillaja saponaria</name>
    <name type="common">Soap bark tree</name>
    <dbReference type="NCBI Taxonomy" id="32244"/>
    <lineage>
        <taxon>Eukaryota</taxon>
        <taxon>Viridiplantae</taxon>
        <taxon>Streptophyta</taxon>
        <taxon>Embryophyta</taxon>
        <taxon>Tracheophyta</taxon>
        <taxon>Spermatophyta</taxon>
        <taxon>Magnoliopsida</taxon>
        <taxon>eudicotyledons</taxon>
        <taxon>Gunneridae</taxon>
        <taxon>Pentapetalae</taxon>
        <taxon>rosids</taxon>
        <taxon>fabids</taxon>
        <taxon>Fabales</taxon>
        <taxon>Quillajaceae</taxon>
        <taxon>Quillaja</taxon>
    </lineage>
</organism>
<keyword evidence="1" id="KW-0378">Hydrolase</keyword>